<feature type="transmembrane region" description="Helical" evidence="6">
    <location>
        <begin position="49"/>
        <end position="69"/>
    </location>
</feature>
<evidence type="ECO:0000256" key="2">
    <source>
        <dbReference type="ARBA" id="ARBA00006325"/>
    </source>
</evidence>
<dbReference type="EMBL" id="CCBN010000028">
    <property type="protein sequence ID" value="CDO58089.1"/>
    <property type="molecule type" value="Genomic_DNA"/>
</dbReference>
<accession>A0A0J9XKB0</accession>
<organism evidence="7 8">
    <name type="scientific">Geotrichum candidum</name>
    <name type="common">Oospora lactis</name>
    <name type="synonym">Dipodascus geotrichum</name>
    <dbReference type="NCBI Taxonomy" id="1173061"/>
    <lineage>
        <taxon>Eukaryota</taxon>
        <taxon>Fungi</taxon>
        <taxon>Dikarya</taxon>
        <taxon>Ascomycota</taxon>
        <taxon>Saccharomycotina</taxon>
        <taxon>Dipodascomycetes</taxon>
        <taxon>Dipodascales</taxon>
        <taxon>Dipodascaceae</taxon>
        <taxon>Geotrichum</taxon>
    </lineage>
</organism>
<feature type="transmembrane region" description="Helical" evidence="6">
    <location>
        <begin position="81"/>
        <end position="103"/>
    </location>
</feature>
<dbReference type="AlphaFoldDB" id="A0A0J9XKB0"/>
<evidence type="ECO:0000256" key="1">
    <source>
        <dbReference type="ARBA" id="ARBA00004141"/>
    </source>
</evidence>
<protein>
    <recommendedName>
        <fullName evidence="9">Integral membrane protein</fullName>
    </recommendedName>
</protein>
<keyword evidence="4 6" id="KW-1133">Transmembrane helix</keyword>
<dbReference type="OrthoDB" id="2131401at2759"/>
<dbReference type="PANTHER" id="PTHR22779:SF6">
    <property type="entry name" value="SD17342P"/>
    <property type="match status" value="1"/>
</dbReference>
<dbReference type="Proteomes" id="UP000242525">
    <property type="component" value="Unassembled WGS sequence"/>
</dbReference>
<evidence type="ECO:0000313" key="8">
    <source>
        <dbReference type="Proteomes" id="UP000242525"/>
    </source>
</evidence>
<dbReference type="STRING" id="1173061.A0A0J9XKB0"/>
<keyword evidence="3 6" id="KW-0812">Transmembrane</keyword>
<evidence type="ECO:0000256" key="3">
    <source>
        <dbReference type="ARBA" id="ARBA00022692"/>
    </source>
</evidence>
<keyword evidence="5 6" id="KW-0472">Membrane</keyword>
<comment type="caution">
    <text evidence="7">The sequence shown here is derived from an EMBL/GenBank/DDBJ whole genome shotgun (WGS) entry which is preliminary data.</text>
</comment>
<evidence type="ECO:0000256" key="6">
    <source>
        <dbReference type="SAM" id="Phobius"/>
    </source>
</evidence>
<comment type="subcellular location">
    <subcellularLocation>
        <location evidence="1">Membrane</location>
        <topology evidence="1">Multi-pass membrane protein</topology>
    </subcellularLocation>
</comment>
<dbReference type="GO" id="GO:0016020">
    <property type="term" value="C:membrane"/>
    <property type="evidence" value="ECO:0007669"/>
    <property type="project" value="UniProtKB-SubCell"/>
</dbReference>
<gene>
    <name evidence="7" type="ORF">BN980_GECA32s02727g</name>
</gene>
<dbReference type="PANTHER" id="PTHR22779">
    <property type="entry name" value="SD17342P"/>
    <property type="match status" value="1"/>
</dbReference>
<evidence type="ECO:0000256" key="4">
    <source>
        <dbReference type="ARBA" id="ARBA00022989"/>
    </source>
</evidence>
<dbReference type="Pfam" id="PF10190">
    <property type="entry name" value="Tmemb_170"/>
    <property type="match status" value="1"/>
</dbReference>
<evidence type="ECO:0000313" key="7">
    <source>
        <dbReference type="EMBL" id="CDO58089.1"/>
    </source>
</evidence>
<feature type="transmembrane region" description="Helical" evidence="6">
    <location>
        <begin position="109"/>
        <end position="132"/>
    </location>
</feature>
<sequence>MSDSILIAESYIPLGYITPSFPSLHFPINSDAFQTAYLYYIRDIWRFTLYWTIIFFASFHACAGIWAAAMHRKLIGGLWIVFTYLLVAVIQAVISGSLVGLMLGAIYRAGLFGMTTWVPFVWGGVQILFMVVRSYSMMSTFL</sequence>
<comment type="similarity">
    <text evidence="2">Belongs to the TMEM170 family.</text>
</comment>
<proteinExistence type="inferred from homology"/>
<reference evidence="7" key="1">
    <citation type="submission" date="2014-03" db="EMBL/GenBank/DDBJ databases">
        <authorList>
            <person name="Casaregola S."/>
        </authorList>
    </citation>
    <scope>NUCLEOTIDE SEQUENCE [LARGE SCALE GENOMIC DNA]</scope>
    <source>
        <strain evidence="7">CLIB 918</strain>
    </source>
</reference>
<keyword evidence="8" id="KW-1185">Reference proteome</keyword>
<evidence type="ECO:0008006" key="9">
    <source>
        <dbReference type="Google" id="ProtNLM"/>
    </source>
</evidence>
<evidence type="ECO:0000256" key="5">
    <source>
        <dbReference type="ARBA" id="ARBA00023136"/>
    </source>
</evidence>
<dbReference type="InterPro" id="IPR019334">
    <property type="entry name" value="TMEM170A/B/YPR153W-like"/>
</dbReference>
<name>A0A0J9XKB0_GEOCN</name>